<keyword evidence="5 17" id="KW-0723">Serine/threonine-protein kinase</keyword>
<evidence type="ECO:0000256" key="3">
    <source>
        <dbReference type="ARBA" id="ARBA00008832"/>
    </source>
</evidence>
<dbReference type="InterPro" id="IPR051334">
    <property type="entry name" value="SRPK"/>
</dbReference>
<comment type="caution">
    <text evidence="20">The sequence shown here is derived from an EMBL/GenBank/DDBJ whole genome shotgun (WGS) entry which is preliminary data.</text>
</comment>
<keyword evidence="21" id="KW-1185">Reference proteome</keyword>
<comment type="similarity">
    <text evidence="3">Belongs to the protein kinase superfamily. CMGC Ser/Thr protein kinase family. MAP kinase subfamily.</text>
</comment>
<dbReference type="SUPFAM" id="SSF56112">
    <property type="entry name" value="Protein kinase-like (PK-like)"/>
    <property type="match status" value="3"/>
</dbReference>
<comment type="catalytic activity">
    <reaction evidence="15">
        <text>L-seryl-[protein] + ATP = O-phospho-L-seryl-[protein] + ADP + H(+)</text>
        <dbReference type="Rhea" id="RHEA:17989"/>
        <dbReference type="Rhea" id="RHEA-COMP:9863"/>
        <dbReference type="Rhea" id="RHEA-COMP:11604"/>
        <dbReference type="ChEBI" id="CHEBI:15378"/>
        <dbReference type="ChEBI" id="CHEBI:29999"/>
        <dbReference type="ChEBI" id="CHEBI:30616"/>
        <dbReference type="ChEBI" id="CHEBI:83421"/>
        <dbReference type="ChEBI" id="CHEBI:456216"/>
        <dbReference type="EC" id="2.7.11.1"/>
    </reaction>
</comment>
<evidence type="ECO:0000256" key="13">
    <source>
        <dbReference type="ARBA" id="ARBA00047899"/>
    </source>
</evidence>
<dbReference type="GO" id="GO:0000245">
    <property type="term" value="P:spliceosomal complex assembly"/>
    <property type="evidence" value="ECO:0007669"/>
    <property type="project" value="TreeGrafter"/>
</dbReference>
<evidence type="ECO:0000256" key="10">
    <source>
        <dbReference type="ARBA" id="ARBA00022840"/>
    </source>
</evidence>
<dbReference type="GO" id="GO:0004707">
    <property type="term" value="F:MAP kinase activity"/>
    <property type="evidence" value="ECO:0007669"/>
    <property type="project" value="UniProtKB-EC"/>
</dbReference>
<comment type="subcellular location">
    <subcellularLocation>
        <location evidence="2">Cytoplasm</location>
    </subcellularLocation>
</comment>
<keyword evidence="10 16" id="KW-0067">ATP-binding</keyword>
<dbReference type="PANTHER" id="PTHR47634">
    <property type="entry name" value="PROTEIN KINASE DOMAIN-CONTAINING PROTEIN-RELATED"/>
    <property type="match status" value="1"/>
</dbReference>
<dbReference type="InterPro" id="IPR017441">
    <property type="entry name" value="Protein_kinase_ATP_BS"/>
</dbReference>
<dbReference type="InterPro" id="IPR003527">
    <property type="entry name" value="MAP_kinase_CS"/>
</dbReference>
<evidence type="ECO:0000256" key="15">
    <source>
        <dbReference type="ARBA" id="ARBA00048679"/>
    </source>
</evidence>
<dbReference type="GO" id="GO:0005634">
    <property type="term" value="C:nucleus"/>
    <property type="evidence" value="ECO:0007669"/>
    <property type="project" value="TreeGrafter"/>
</dbReference>
<dbReference type="PROSITE" id="PS50011">
    <property type="entry name" value="PROTEIN_KINASE_DOM"/>
    <property type="match status" value="2"/>
</dbReference>
<evidence type="ECO:0000256" key="8">
    <source>
        <dbReference type="ARBA" id="ARBA00022741"/>
    </source>
</evidence>
<dbReference type="GO" id="GO:0005524">
    <property type="term" value="F:ATP binding"/>
    <property type="evidence" value="ECO:0007669"/>
    <property type="project" value="UniProtKB-UniRule"/>
</dbReference>
<dbReference type="PANTHER" id="PTHR47634:SF4">
    <property type="entry name" value="SRSF PROTEIN KINASE 1"/>
    <property type="match status" value="1"/>
</dbReference>
<comment type="catalytic activity">
    <reaction evidence="12 17">
        <text>L-threonyl-[protein] + ATP = O-phospho-L-threonyl-[protein] + ADP + H(+)</text>
        <dbReference type="Rhea" id="RHEA:46608"/>
        <dbReference type="Rhea" id="RHEA-COMP:11060"/>
        <dbReference type="Rhea" id="RHEA-COMP:11605"/>
        <dbReference type="ChEBI" id="CHEBI:15378"/>
        <dbReference type="ChEBI" id="CHEBI:30013"/>
        <dbReference type="ChEBI" id="CHEBI:30616"/>
        <dbReference type="ChEBI" id="CHEBI:61977"/>
        <dbReference type="ChEBI" id="CHEBI:456216"/>
        <dbReference type="EC" id="2.7.11.24"/>
    </reaction>
</comment>
<feature type="region of interest" description="Disordered" evidence="18">
    <location>
        <begin position="706"/>
        <end position="734"/>
    </location>
</feature>
<evidence type="ECO:0000259" key="19">
    <source>
        <dbReference type="PROSITE" id="PS50011"/>
    </source>
</evidence>
<dbReference type="PROSITE" id="PS01351">
    <property type="entry name" value="MAPK"/>
    <property type="match status" value="1"/>
</dbReference>
<dbReference type="FunFam" id="1.10.510.10:FF:001651">
    <property type="entry name" value="SRSF protein kinase 1a"/>
    <property type="match status" value="1"/>
</dbReference>
<keyword evidence="4" id="KW-0963">Cytoplasm</keyword>
<dbReference type="PROSITE" id="PS00108">
    <property type="entry name" value="PROTEIN_KINASE_ST"/>
    <property type="match status" value="1"/>
</dbReference>
<evidence type="ECO:0000256" key="14">
    <source>
        <dbReference type="ARBA" id="ARBA00048312"/>
    </source>
</evidence>
<protein>
    <recommendedName>
        <fullName evidence="17">Mitogen-activated protein kinase</fullName>
        <ecNumber evidence="17">2.7.11.24</ecNumber>
    </recommendedName>
</protein>
<evidence type="ECO:0000256" key="16">
    <source>
        <dbReference type="PROSITE-ProRule" id="PRU10141"/>
    </source>
</evidence>
<feature type="domain" description="Protein kinase" evidence="19">
    <location>
        <begin position="53"/>
        <end position="388"/>
    </location>
</feature>
<accession>A0AAD9DZE9</accession>
<organism evidence="20 21">
    <name type="scientific">Electrophorus voltai</name>
    <dbReference type="NCBI Taxonomy" id="2609070"/>
    <lineage>
        <taxon>Eukaryota</taxon>
        <taxon>Metazoa</taxon>
        <taxon>Chordata</taxon>
        <taxon>Craniata</taxon>
        <taxon>Vertebrata</taxon>
        <taxon>Euteleostomi</taxon>
        <taxon>Actinopterygii</taxon>
        <taxon>Neopterygii</taxon>
        <taxon>Teleostei</taxon>
        <taxon>Ostariophysi</taxon>
        <taxon>Gymnotiformes</taxon>
        <taxon>Gymnotoidei</taxon>
        <taxon>Gymnotidae</taxon>
        <taxon>Electrophorus</taxon>
    </lineage>
</organism>
<dbReference type="GO" id="GO:0050684">
    <property type="term" value="P:regulation of mRNA processing"/>
    <property type="evidence" value="ECO:0007669"/>
    <property type="project" value="TreeGrafter"/>
</dbReference>
<feature type="compositionally biased region" description="Basic and acidic residues" evidence="18">
    <location>
        <begin position="784"/>
        <end position="794"/>
    </location>
</feature>
<keyword evidence="11" id="KW-0346">Stress response</keyword>
<dbReference type="FunFam" id="3.30.200.20:FF:000769">
    <property type="entry name" value="Mitogen-activated protein kinase 14"/>
    <property type="match status" value="1"/>
</dbReference>
<evidence type="ECO:0000256" key="17">
    <source>
        <dbReference type="RuleBase" id="RU361165"/>
    </source>
</evidence>
<dbReference type="FunFam" id="1.10.510.10:FF:000275">
    <property type="entry name" value="SRSF protein kinase 2 isoform X3"/>
    <property type="match status" value="1"/>
</dbReference>
<reference evidence="20" key="1">
    <citation type="submission" date="2023-03" db="EMBL/GenBank/DDBJ databases">
        <title>Electrophorus voltai genome.</title>
        <authorList>
            <person name="Bian C."/>
        </authorList>
    </citation>
    <scope>NUCLEOTIDE SEQUENCE</scope>
    <source>
        <strain evidence="20">CB-2022</strain>
        <tissue evidence="20">Muscle</tissue>
    </source>
</reference>
<comment type="catalytic activity">
    <reaction evidence="13">
        <text>L-threonyl-[protein] + ATP = O-phospho-L-threonyl-[protein] + ADP + H(+)</text>
        <dbReference type="Rhea" id="RHEA:46608"/>
        <dbReference type="Rhea" id="RHEA-COMP:11060"/>
        <dbReference type="Rhea" id="RHEA-COMP:11605"/>
        <dbReference type="ChEBI" id="CHEBI:15378"/>
        <dbReference type="ChEBI" id="CHEBI:30013"/>
        <dbReference type="ChEBI" id="CHEBI:30616"/>
        <dbReference type="ChEBI" id="CHEBI:61977"/>
        <dbReference type="ChEBI" id="CHEBI:456216"/>
        <dbReference type="EC" id="2.7.11.1"/>
    </reaction>
</comment>
<evidence type="ECO:0000256" key="12">
    <source>
        <dbReference type="ARBA" id="ARBA00047592"/>
    </source>
</evidence>
<comment type="catalytic activity">
    <reaction evidence="14">
        <text>L-seryl-[protein] + ATP = O-phospho-L-seryl-[protein] + ADP + H(+)</text>
        <dbReference type="Rhea" id="RHEA:17989"/>
        <dbReference type="Rhea" id="RHEA-COMP:9863"/>
        <dbReference type="Rhea" id="RHEA-COMP:11604"/>
        <dbReference type="ChEBI" id="CHEBI:15378"/>
        <dbReference type="ChEBI" id="CHEBI:29999"/>
        <dbReference type="ChEBI" id="CHEBI:30616"/>
        <dbReference type="ChEBI" id="CHEBI:83421"/>
        <dbReference type="ChEBI" id="CHEBI:456216"/>
        <dbReference type="EC" id="2.7.11.24"/>
    </reaction>
</comment>
<dbReference type="EC" id="2.7.11.24" evidence="17"/>
<dbReference type="Gene3D" id="1.10.510.10">
    <property type="entry name" value="Transferase(Phosphotransferase) domain 1"/>
    <property type="match status" value="3"/>
</dbReference>
<dbReference type="InterPro" id="IPR008271">
    <property type="entry name" value="Ser/Thr_kinase_AS"/>
</dbReference>
<feature type="region of interest" description="Disordered" evidence="18">
    <location>
        <begin position="775"/>
        <end position="804"/>
    </location>
</feature>
<dbReference type="PROSITE" id="PS00107">
    <property type="entry name" value="PROTEIN_KINASE_ATP"/>
    <property type="match status" value="2"/>
</dbReference>
<feature type="domain" description="Protein kinase" evidence="19">
    <location>
        <begin position="495"/>
        <end position="1063"/>
    </location>
</feature>
<dbReference type="Gene3D" id="3.30.200.20">
    <property type="entry name" value="Phosphorylase Kinase, domain 1"/>
    <property type="match status" value="2"/>
</dbReference>
<evidence type="ECO:0000313" key="21">
    <source>
        <dbReference type="Proteomes" id="UP001239994"/>
    </source>
</evidence>
<keyword evidence="8 16" id="KW-0547">Nucleotide-binding</keyword>
<comment type="activity regulation">
    <text evidence="17">Activated by threonine and tyrosine phosphorylation.</text>
</comment>
<evidence type="ECO:0000256" key="9">
    <source>
        <dbReference type="ARBA" id="ARBA00022777"/>
    </source>
</evidence>
<keyword evidence="17" id="KW-0460">Magnesium</keyword>
<proteinExistence type="inferred from homology"/>
<evidence type="ECO:0000256" key="7">
    <source>
        <dbReference type="ARBA" id="ARBA00022679"/>
    </source>
</evidence>
<dbReference type="Proteomes" id="UP001239994">
    <property type="component" value="Unassembled WGS sequence"/>
</dbReference>
<dbReference type="InterPro" id="IPR011009">
    <property type="entry name" value="Kinase-like_dom_sf"/>
</dbReference>
<evidence type="ECO:0000256" key="5">
    <source>
        <dbReference type="ARBA" id="ARBA00022527"/>
    </source>
</evidence>
<evidence type="ECO:0000256" key="1">
    <source>
        <dbReference type="ARBA" id="ARBA00001946"/>
    </source>
</evidence>
<evidence type="ECO:0000256" key="2">
    <source>
        <dbReference type="ARBA" id="ARBA00004496"/>
    </source>
</evidence>
<name>A0AAD9DZE9_9TELE</name>
<dbReference type="Pfam" id="PF00069">
    <property type="entry name" value="Pkinase"/>
    <property type="match status" value="2"/>
</dbReference>
<dbReference type="FunFam" id="3.30.200.20:FF:000163">
    <property type="entry name" value="SRSF protein kinase 2 isoform X1"/>
    <property type="match status" value="1"/>
</dbReference>
<keyword evidence="6" id="KW-0597">Phosphoprotein</keyword>
<feature type="compositionally biased region" description="Basic residues" evidence="18">
    <location>
        <begin position="427"/>
        <end position="436"/>
    </location>
</feature>
<keyword evidence="7 17" id="KW-0808">Transferase</keyword>
<evidence type="ECO:0000256" key="4">
    <source>
        <dbReference type="ARBA" id="ARBA00022490"/>
    </source>
</evidence>
<feature type="compositionally biased region" description="Basic residues" evidence="18">
    <location>
        <begin position="679"/>
        <end position="689"/>
    </location>
</feature>
<feature type="region of interest" description="Disordered" evidence="18">
    <location>
        <begin position="427"/>
        <end position="461"/>
    </location>
</feature>
<dbReference type="InterPro" id="IPR000719">
    <property type="entry name" value="Prot_kinase_dom"/>
</dbReference>
<dbReference type="EMBL" id="JAROKS010000009">
    <property type="protein sequence ID" value="KAK1801315.1"/>
    <property type="molecule type" value="Genomic_DNA"/>
</dbReference>
<feature type="compositionally biased region" description="Acidic residues" evidence="18">
    <location>
        <begin position="714"/>
        <end position="725"/>
    </location>
</feature>
<dbReference type="GO" id="GO:0005737">
    <property type="term" value="C:cytoplasm"/>
    <property type="evidence" value="ECO:0007669"/>
    <property type="project" value="UniProtKB-SubCell"/>
</dbReference>
<evidence type="ECO:0000256" key="18">
    <source>
        <dbReference type="SAM" id="MobiDB-lite"/>
    </source>
</evidence>
<dbReference type="AlphaFoldDB" id="A0AAD9DZE9"/>
<comment type="cofactor">
    <cofactor evidence="1 17">
        <name>Mg(2+)</name>
        <dbReference type="ChEBI" id="CHEBI:18420"/>
    </cofactor>
</comment>
<evidence type="ECO:0000256" key="6">
    <source>
        <dbReference type="ARBA" id="ARBA00022553"/>
    </source>
</evidence>
<evidence type="ECO:0000313" key="20">
    <source>
        <dbReference type="EMBL" id="KAK1801315.1"/>
    </source>
</evidence>
<feature type="compositionally biased region" description="Polar residues" evidence="18">
    <location>
        <begin position="795"/>
        <end position="804"/>
    </location>
</feature>
<sequence length="1065" mass="120480">MHETDLAATIANQGKAEVSTCLGACSARMSQKERPTFYRQEVNKTIWEVPVRYQNLSPVGSGAYGSVCSAFDEKTGLKVAVKKLSRPFQSIIHAKRTYRELRLLKHMKHENVIGLLDVFTPATSLEQFSDVYLVTHLMGADLNNIVKCQKLTDDHVQFLIYQILRGLKYIHSADIIHRDLKPSNLAVNEDCELKILDFGLARHTDDEMTGYVATRWYRAPEIMLNWMHYNMTVDIWSVGCIMAELLTGRTLFPGTDRILLSKHSHWAYPSACQHCMAFCAIDKFDRASVGTGNTTGTRLFSLDLACKDINQLQQIMRLTGTPPASLISRMPSHEARNYINSLPQMPKRNFADVFLGANPLAVDLLEKMLVLDTDKRITAAEALAHSYFAQYHDPDDEPEAEPYDQSFESRELEIEEWKLLALQARKKRSKAKKSVKKPPQPPRGVSHQHPPAEPQQQEPDEEILGSDDEEQEDPNDYCKGGYHHVKIGDLYNGKYHVIRKLGWGHFSTVWLAWDIQGKRFVAMKVVKSAEHYTETALDEIKLLRSVRNTDPGDPNREMVVQLLDDFKISGINGTHVCMVFEVLGHHLLKWIIKSNYQGLPLPCVKSIIRQVLQGLDYLHTKCKIIHTDIKPENILMSVDEAYVRRLAAEATEWQKAGAPPPSGSAVSTAPAPKQAPKMSKNKKKKLKKKQKRQAELLEKCILDLEEMAKGPEVGQDEEEEEEEDPQSPKSPLYAPLRHTSIQDFAEEEVIDNPRARLASDASAELNYNGHLPDRQALTEENGNEDDRQKQDHHNANSGPSEEQSQNLYEYCNGACSPGPGLDNHSNGEVKEEEELQASPVMDNHATTRESLKNAKLSAGNFLVNPLEPQNSDKIKVKIADLGNACWVHKHFTEDIQTRQYRSLEVLIGAGYSTPADIWSTACMEYMKGQQFFLEILSYCILPPSLVPPIQAFELATGDYLFEPHSGEDYSRDEDHIALIIELLGMVPCKLIMTGKYSKDFFTKKGDLKHITKLKPWGLLEVLLDKYEWSQEDAEAFTDFLLPMLELVPEKRATAAECLHHPWLAL</sequence>
<comment type="similarity">
    <text evidence="17">Belongs to the protein kinase superfamily. Ser/Thr protein kinase family. MAP kinase subfamily.</text>
</comment>
<feature type="binding site" evidence="16">
    <location>
        <position position="83"/>
    </location>
    <ligand>
        <name>ATP</name>
        <dbReference type="ChEBI" id="CHEBI:30616"/>
    </ligand>
</feature>
<dbReference type="FunFam" id="1.10.510.10:FF:000563">
    <property type="entry name" value="Mitogen-activated protein kinase"/>
    <property type="match status" value="1"/>
</dbReference>
<keyword evidence="9 17" id="KW-0418">Kinase</keyword>
<gene>
    <name evidence="20" type="ORF">P4O66_022996</name>
</gene>
<evidence type="ECO:0000256" key="11">
    <source>
        <dbReference type="ARBA" id="ARBA00023016"/>
    </source>
</evidence>
<dbReference type="SMART" id="SM00220">
    <property type="entry name" value="S_TKc"/>
    <property type="match status" value="2"/>
</dbReference>
<feature type="binding site" evidence="16">
    <location>
        <position position="524"/>
    </location>
    <ligand>
        <name>ATP</name>
        <dbReference type="ChEBI" id="CHEBI:30616"/>
    </ligand>
</feature>
<feature type="region of interest" description="Disordered" evidence="18">
    <location>
        <begin position="653"/>
        <end position="689"/>
    </location>
</feature>